<proteinExistence type="predicted"/>
<evidence type="ECO:0008006" key="4">
    <source>
        <dbReference type="Google" id="ProtNLM"/>
    </source>
</evidence>
<feature type="transmembrane region" description="Helical" evidence="1">
    <location>
        <begin position="43"/>
        <end position="68"/>
    </location>
</feature>
<keyword evidence="1" id="KW-1133">Transmembrane helix</keyword>
<keyword evidence="1" id="KW-0812">Transmembrane</keyword>
<dbReference type="Proteomes" id="UP000033854">
    <property type="component" value="Unassembled WGS sequence"/>
</dbReference>
<evidence type="ECO:0000256" key="1">
    <source>
        <dbReference type="SAM" id="Phobius"/>
    </source>
</evidence>
<evidence type="ECO:0000313" key="3">
    <source>
        <dbReference type="Proteomes" id="UP000033854"/>
    </source>
</evidence>
<evidence type="ECO:0000313" key="2">
    <source>
        <dbReference type="EMBL" id="KKS42951.1"/>
    </source>
</evidence>
<feature type="transmembrane region" description="Helical" evidence="1">
    <location>
        <begin position="112"/>
        <end position="142"/>
    </location>
</feature>
<gene>
    <name evidence="2" type="ORF">UV06_C0004G0086</name>
</gene>
<sequence length="149" mass="16614">MAKQNNGGGVIKQIEVKLEDIFVKKLPALPKGIKEIIVNFGPWIALVALILSLPALLGVLGLSAWMMPGWGYSYRLGYNIAWWISIASMVLMALALPGLFKRKISAWRLMFYSALIMVVYNLVTLNLGSLIIGTGISMYILFQIKSYYK</sequence>
<organism evidence="2 3">
    <name type="scientific">Candidatus Collierbacteria bacterium GW2011_GWA2_42_17</name>
    <dbReference type="NCBI Taxonomy" id="1618378"/>
    <lineage>
        <taxon>Bacteria</taxon>
        <taxon>Candidatus Collieribacteriota</taxon>
    </lineage>
</organism>
<protein>
    <recommendedName>
        <fullName evidence="4">Chromate transporter</fullName>
    </recommendedName>
</protein>
<dbReference type="EMBL" id="LCDA01000004">
    <property type="protein sequence ID" value="KKS42951.1"/>
    <property type="molecule type" value="Genomic_DNA"/>
</dbReference>
<keyword evidence="1" id="KW-0472">Membrane</keyword>
<reference evidence="2 3" key="1">
    <citation type="journal article" date="2015" name="Nature">
        <title>rRNA introns, odd ribosomes, and small enigmatic genomes across a large radiation of phyla.</title>
        <authorList>
            <person name="Brown C.T."/>
            <person name="Hug L.A."/>
            <person name="Thomas B.C."/>
            <person name="Sharon I."/>
            <person name="Castelle C.J."/>
            <person name="Singh A."/>
            <person name="Wilkins M.J."/>
            <person name="Williams K.H."/>
            <person name="Banfield J.F."/>
        </authorList>
    </citation>
    <scope>NUCLEOTIDE SEQUENCE [LARGE SCALE GENOMIC DNA]</scope>
</reference>
<name>A0A0G1B9E0_9BACT</name>
<comment type="caution">
    <text evidence="2">The sequence shown here is derived from an EMBL/GenBank/DDBJ whole genome shotgun (WGS) entry which is preliminary data.</text>
</comment>
<feature type="transmembrane region" description="Helical" evidence="1">
    <location>
        <begin position="80"/>
        <end position="100"/>
    </location>
</feature>
<accession>A0A0G1B9E0</accession>
<dbReference type="AlphaFoldDB" id="A0A0G1B9E0"/>